<comment type="caution">
    <text evidence="1">The sequence shown here is derived from an EMBL/GenBank/DDBJ whole genome shotgun (WGS) entry which is preliminary data.</text>
</comment>
<dbReference type="InterPro" id="IPR011989">
    <property type="entry name" value="ARM-like"/>
</dbReference>
<dbReference type="Proteomes" id="UP000315369">
    <property type="component" value="Unassembled WGS sequence"/>
</dbReference>
<dbReference type="InterPro" id="IPR016024">
    <property type="entry name" value="ARM-type_fold"/>
</dbReference>
<organism evidence="1 2">
    <name type="scientific">Myxococcus llanfairpwllgwyngyllgogerychwyrndrobwllllantysiliogogogochensis</name>
    <dbReference type="NCBI Taxonomy" id="2590453"/>
    <lineage>
        <taxon>Bacteria</taxon>
        <taxon>Pseudomonadati</taxon>
        <taxon>Myxococcota</taxon>
        <taxon>Myxococcia</taxon>
        <taxon>Myxococcales</taxon>
        <taxon>Cystobacterineae</taxon>
        <taxon>Myxococcaceae</taxon>
        <taxon>Myxococcus</taxon>
    </lineage>
</organism>
<proteinExistence type="predicted"/>
<dbReference type="Gene3D" id="1.25.10.10">
    <property type="entry name" value="Leucine-rich Repeat Variant"/>
    <property type="match status" value="1"/>
</dbReference>
<reference evidence="1 2" key="1">
    <citation type="submission" date="2019-06" db="EMBL/GenBank/DDBJ databases">
        <authorList>
            <person name="Livingstone P."/>
            <person name="Whitworth D."/>
        </authorList>
    </citation>
    <scope>NUCLEOTIDE SEQUENCE [LARGE SCALE GENOMIC DNA]</scope>
    <source>
        <strain evidence="1 2">AM401</strain>
    </source>
</reference>
<dbReference type="OrthoDB" id="5494927at2"/>
<dbReference type="EMBL" id="VIFM01000093">
    <property type="protein sequence ID" value="TQF13636.1"/>
    <property type="molecule type" value="Genomic_DNA"/>
</dbReference>
<evidence type="ECO:0000313" key="2">
    <source>
        <dbReference type="Proteomes" id="UP000315369"/>
    </source>
</evidence>
<dbReference type="SUPFAM" id="SSF48371">
    <property type="entry name" value="ARM repeat"/>
    <property type="match status" value="1"/>
</dbReference>
<gene>
    <name evidence="1" type="ORF">FJV41_22790</name>
</gene>
<accession>A0A540WXA8</accession>
<sequence>MAAPRRCPVMWDIVEEHLEEAAFLASQWQRARHSPDYRLHEVAQGPEARLLAHLDGLACAGPEAPERLVIPWLESTRPEEVFVAALALMATGAPLDWLLPFFSEAPGPRQTALFRALRLAPTAEVSKFLRRRELQATPGLQAAALGLLSLRGEALEAEALLPLLRSESAEIKTAALRALREDLPAARPLLESALGAQSPDVRIAAGETALALGYPAALHALRRPVASTAPEAARVLAVLAAAGHAEDVSRMAAALDVPALESAALWALGHSGWRHAAELCLEAMKHDRTARLAGESFSRVTGLRLEGDFARPAKADEENGLPPLEEDDLDADLVPSPEATLPLPDATAVARWWAKEKDHFSPKTRYLRGQPLSPEVAWKALSTEPMRGREQLALDLAVQTQGAVRFDTRTWANRQTAALATGLTAVRTGRPRLTTR</sequence>
<keyword evidence="2" id="KW-1185">Reference proteome</keyword>
<evidence type="ECO:0000313" key="1">
    <source>
        <dbReference type="EMBL" id="TQF13636.1"/>
    </source>
</evidence>
<dbReference type="NCBIfam" id="TIGR02270">
    <property type="entry name" value="TIGR02270 family protein"/>
    <property type="match status" value="1"/>
</dbReference>
<name>A0A540WXA8_9BACT</name>
<protein>
    <submittedName>
        <fullName evidence="1">TIGR02270 family protein</fullName>
    </submittedName>
</protein>
<dbReference type="InterPro" id="IPR011959">
    <property type="entry name" value="CHP02270"/>
</dbReference>
<dbReference type="AlphaFoldDB" id="A0A540WXA8"/>